<dbReference type="GO" id="GO:0030378">
    <property type="term" value="F:serine racemase activity"/>
    <property type="evidence" value="ECO:0007669"/>
    <property type="project" value="TreeGrafter"/>
</dbReference>
<dbReference type="AlphaFoldDB" id="A0A6A7B6Z8"/>
<keyword evidence="4" id="KW-0456">Lyase</keyword>
<dbReference type="GO" id="GO:0008721">
    <property type="term" value="F:D-serine ammonia-lyase activity"/>
    <property type="evidence" value="ECO:0007669"/>
    <property type="project" value="TreeGrafter"/>
</dbReference>
<reference evidence="6" key="1">
    <citation type="submission" date="2020-01" db="EMBL/GenBank/DDBJ databases">
        <authorList>
            <consortium name="DOE Joint Genome Institute"/>
            <person name="Haridas S."/>
            <person name="Albert R."/>
            <person name="Binder M."/>
            <person name="Bloem J."/>
            <person name="Labutti K."/>
            <person name="Salamov A."/>
            <person name="Andreopoulos B."/>
            <person name="Baker S.E."/>
            <person name="Barry K."/>
            <person name="Bills G."/>
            <person name="Bluhm B.H."/>
            <person name="Cannon C."/>
            <person name="Castanera R."/>
            <person name="Culley D.E."/>
            <person name="Daum C."/>
            <person name="Ezra D."/>
            <person name="Gonzalez J.B."/>
            <person name="Henrissat B."/>
            <person name="Kuo A."/>
            <person name="Liang C."/>
            <person name="Lipzen A."/>
            <person name="Lutzoni F."/>
            <person name="Magnuson J."/>
            <person name="Mondo S."/>
            <person name="Nolan M."/>
            <person name="Ohm R."/>
            <person name="Pangilinan J."/>
            <person name="Park H.-J."/>
            <person name="Ramirez L."/>
            <person name="Alfaro M."/>
            <person name="Sun H."/>
            <person name="Tritt A."/>
            <person name="Yoshinaga Y."/>
            <person name="Zwiers L.-H."/>
            <person name="Turgeon B.G."/>
            <person name="Goodwin S.B."/>
            <person name="Spatafora J.W."/>
            <person name="Crous P.W."/>
            <person name="Grigoriev I.V."/>
        </authorList>
    </citation>
    <scope>NUCLEOTIDE SEQUENCE</scope>
    <source>
        <strain evidence="6">IPT5</strain>
    </source>
</reference>
<evidence type="ECO:0000259" key="5">
    <source>
        <dbReference type="Pfam" id="PF00291"/>
    </source>
</evidence>
<dbReference type="GO" id="GO:0030170">
    <property type="term" value="F:pyridoxal phosphate binding"/>
    <property type="evidence" value="ECO:0007669"/>
    <property type="project" value="TreeGrafter"/>
</dbReference>
<evidence type="ECO:0000256" key="3">
    <source>
        <dbReference type="ARBA" id="ARBA00022898"/>
    </source>
</evidence>
<dbReference type="OrthoDB" id="271064at2759"/>
<dbReference type="GO" id="GO:0018114">
    <property type="term" value="F:threonine racemase activity"/>
    <property type="evidence" value="ECO:0007669"/>
    <property type="project" value="TreeGrafter"/>
</dbReference>
<evidence type="ECO:0000313" key="6">
    <source>
        <dbReference type="EMBL" id="KAF2850149.1"/>
    </source>
</evidence>
<feature type="domain" description="Tryptophan synthase beta chain-like PALP" evidence="5">
    <location>
        <begin position="65"/>
        <end position="366"/>
    </location>
</feature>
<name>A0A6A7B6Z8_9PLEO</name>
<keyword evidence="7" id="KW-1185">Reference proteome</keyword>
<gene>
    <name evidence="6" type="ORF">T440DRAFT_425556</name>
</gene>
<accession>A0A6A7B6Z8</accession>
<keyword evidence="3" id="KW-0663">Pyridoxal phosphate</keyword>
<dbReference type="GO" id="GO:0000287">
    <property type="term" value="F:magnesium ion binding"/>
    <property type="evidence" value="ECO:0007669"/>
    <property type="project" value="TreeGrafter"/>
</dbReference>
<dbReference type="CDD" id="cd01562">
    <property type="entry name" value="Thr-dehyd"/>
    <property type="match status" value="1"/>
</dbReference>
<comment type="cofactor">
    <cofactor evidence="1">
        <name>pyridoxal 5'-phosphate</name>
        <dbReference type="ChEBI" id="CHEBI:597326"/>
    </cofactor>
</comment>
<evidence type="ECO:0000256" key="4">
    <source>
        <dbReference type="ARBA" id="ARBA00023239"/>
    </source>
</evidence>
<dbReference type="Pfam" id="PF00291">
    <property type="entry name" value="PALP"/>
    <property type="match status" value="1"/>
</dbReference>
<dbReference type="GO" id="GO:0005524">
    <property type="term" value="F:ATP binding"/>
    <property type="evidence" value="ECO:0007669"/>
    <property type="project" value="TreeGrafter"/>
</dbReference>
<dbReference type="InterPro" id="IPR036052">
    <property type="entry name" value="TrpB-like_PALP_sf"/>
</dbReference>
<dbReference type="PANTHER" id="PTHR43050:SF1">
    <property type="entry name" value="SERINE RACEMASE"/>
    <property type="match status" value="1"/>
</dbReference>
<dbReference type="Proteomes" id="UP000799423">
    <property type="component" value="Unassembled WGS sequence"/>
</dbReference>
<evidence type="ECO:0000256" key="2">
    <source>
        <dbReference type="ARBA" id="ARBA00010869"/>
    </source>
</evidence>
<evidence type="ECO:0000313" key="7">
    <source>
        <dbReference type="Proteomes" id="UP000799423"/>
    </source>
</evidence>
<dbReference type="FunFam" id="3.40.50.1100:FF:000005">
    <property type="entry name" value="Threonine dehydratase catabolic"/>
    <property type="match status" value="1"/>
</dbReference>
<evidence type="ECO:0000256" key="1">
    <source>
        <dbReference type="ARBA" id="ARBA00001933"/>
    </source>
</evidence>
<dbReference type="EMBL" id="MU006308">
    <property type="protein sequence ID" value="KAF2850149.1"/>
    <property type="molecule type" value="Genomic_DNA"/>
</dbReference>
<comment type="similarity">
    <text evidence="2">Belongs to the serine/threonine dehydratase family.</text>
</comment>
<dbReference type="Gene3D" id="3.40.50.1100">
    <property type="match status" value="2"/>
</dbReference>
<dbReference type="InterPro" id="IPR001926">
    <property type="entry name" value="TrpB-like_PALP"/>
</dbReference>
<sequence length="408" mass="43299">MSSNTPSATLPLTRASVEAAHALIKPHIHTTPVLTNTTLSNLASTPQAPDALKGTPWEGQEPAKPKFKLFFKCENFQKIGAFKVRGAFHAVLRLVESRGIEEVRRKGVVTHSSGNHAQALALAAKTFDIPAHIVMPTISTPSKIAGTKAQGAIVHFSGSTSQEREAVVADVVVKTGATLIPPYDHPNIILGQGTMALELQTEVDELLRQTSSLGLHPDSTHNLDAVIAPCGGGGMLSGIAVALHNTGIRVFGAEPSHQGGDDARRGVDSGSRITSVKTLTIADGLRTPLGDYTWDIISNKSYVAGLYAVTEQNIKDAMKLVLERMKCFVEPSAVVGLATILYNEDFRAMVEREAGEEGWNVGVVFSGGNTTIEAVMKIFGEGVEEKGAQRAEGVVGLDGRREVENVAG</sequence>
<dbReference type="SUPFAM" id="SSF53686">
    <property type="entry name" value="Tryptophan synthase beta subunit-like PLP-dependent enzymes"/>
    <property type="match status" value="1"/>
</dbReference>
<dbReference type="GO" id="GO:0003941">
    <property type="term" value="F:L-serine ammonia-lyase activity"/>
    <property type="evidence" value="ECO:0007669"/>
    <property type="project" value="TreeGrafter"/>
</dbReference>
<protein>
    <submittedName>
        <fullName evidence="6">Tryptophan synthase beta subunit-like PLP-dependent enzyme</fullName>
    </submittedName>
</protein>
<dbReference type="PANTHER" id="PTHR43050">
    <property type="entry name" value="SERINE / THREONINE RACEMASE FAMILY MEMBER"/>
    <property type="match status" value="1"/>
</dbReference>
<proteinExistence type="inferred from homology"/>
<organism evidence="6 7">
    <name type="scientific">Plenodomus tracheiphilus IPT5</name>
    <dbReference type="NCBI Taxonomy" id="1408161"/>
    <lineage>
        <taxon>Eukaryota</taxon>
        <taxon>Fungi</taxon>
        <taxon>Dikarya</taxon>
        <taxon>Ascomycota</taxon>
        <taxon>Pezizomycotina</taxon>
        <taxon>Dothideomycetes</taxon>
        <taxon>Pleosporomycetidae</taxon>
        <taxon>Pleosporales</taxon>
        <taxon>Pleosporineae</taxon>
        <taxon>Leptosphaeriaceae</taxon>
        <taxon>Plenodomus</taxon>
    </lineage>
</organism>